<dbReference type="EMBL" id="JAKGCU010000001">
    <property type="protein sequence ID" value="MCF3936875.1"/>
    <property type="molecule type" value="Genomic_DNA"/>
</dbReference>
<protein>
    <recommendedName>
        <fullName evidence="4">Secreted protein</fullName>
    </recommendedName>
</protein>
<dbReference type="Proteomes" id="UP001108089">
    <property type="component" value="Unassembled WGS sequence"/>
</dbReference>
<evidence type="ECO:0000313" key="3">
    <source>
        <dbReference type="Proteomes" id="UP001108089"/>
    </source>
</evidence>
<sequence>MRRFVRTATVASALGAAAMISPAVATAAPDTGSLGSNQCAQISAENQTNGWGNTAPDEQGQAGTYSATNVIDTDGSLELKTDAANKRKASYHSAGGVKLSDILGKPLTFESKGGNANWQIRSTGADTGEGNGFVTFVWSTNAEDAGQRNATTSDQWWATRDLGDNFPRGTRGTLQELSDAAGANTVVDDYGISSQPSSVPDTVYVDNVTFNGCTTNFAKTAPTTGFGSLEDILPF</sequence>
<dbReference type="RefSeq" id="WP_235721505.1">
    <property type="nucleotide sequence ID" value="NZ_JAKGCU010000001.1"/>
</dbReference>
<accession>A0ABS9DCE1</accession>
<proteinExistence type="predicted"/>
<evidence type="ECO:0000313" key="2">
    <source>
        <dbReference type="EMBL" id="MCF3936875.1"/>
    </source>
</evidence>
<organism evidence="2 3">
    <name type="scientific">Gordonia tangerina</name>
    <dbReference type="NCBI Taxonomy" id="2911060"/>
    <lineage>
        <taxon>Bacteria</taxon>
        <taxon>Bacillati</taxon>
        <taxon>Actinomycetota</taxon>
        <taxon>Actinomycetes</taxon>
        <taxon>Mycobacteriales</taxon>
        <taxon>Gordoniaceae</taxon>
        <taxon>Gordonia</taxon>
    </lineage>
</organism>
<feature type="signal peptide" evidence="1">
    <location>
        <begin position="1"/>
        <end position="27"/>
    </location>
</feature>
<reference evidence="2" key="1">
    <citation type="submission" date="2022-01" db="EMBL/GenBank/DDBJ databases">
        <title>Gordonia xiamenensis sp. nov., isolated from surface seawater in Xiamen.</title>
        <authorList>
            <person name="He Y.F."/>
        </authorList>
    </citation>
    <scope>NUCLEOTIDE SEQUENCE</scope>
    <source>
        <strain evidence="2">GW1C4-4</strain>
    </source>
</reference>
<gene>
    <name evidence="2" type="ORF">L1892_00575</name>
</gene>
<evidence type="ECO:0000256" key="1">
    <source>
        <dbReference type="SAM" id="SignalP"/>
    </source>
</evidence>
<keyword evidence="1" id="KW-0732">Signal</keyword>
<evidence type="ECO:0008006" key="4">
    <source>
        <dbReference type="Google" id="ProtNLM"/>
    </source>
</evidence>
<keyword evidence="3" id="KW-1185">Reference proteome</keyword>
<comment type="caution">
    <text evidence="2">The sequence shown here is derived from an EMBL/GenBank/DDBJ whole genome shotgun (WGS) entry which is preliminary data.</text>
</comment>
<name>A0ABS9DCE1_9ACTN</name>
<feature type="chain" id="PRO_5046033804" description="Secreted protein" evidence="1">
    <location>
        <begin position="28"/>
        <end position="235"/>
    </location>
</feature>